<dbReference type="PANTHER" id="PTHR46250:SF18">
    <property type="entry name" value="MYB_SANT-LIKE DOMAIN-CONTAINING PROTEIN"/>
    <property type="match status" value="1"/>
</dbReference>
<dbReference type="Proteomes" id="UP000315295">
    <property type="component" value="Unassembled WGS sequence"/>
</dbReference>
<dbReference type="AlphaFoldDB" id="A0A540LEH7"/>
<keyword evidence="2" id="KW-0732">Signal</keyword>
<evidence type="ECO:0000256" key="1">
    <source>
        <dbReference type="SAM" id="MobiDB-lite"/>
    </source>
</evidence>
<feature type="chain" id="PRO_5021985674" description="Myb/SANT-like domain-containing protein" evidence="2">
    <location>
        <begin position="19"/>
        <end position="385"/>
    </location>
</feature>
<dbReference type="STRING" id="106549.A0A540LEH7"/>
<feature type="domain" description="Myb/SANT-like" evidence="3">
    <location>
        <begin position="117"/>
        <end position="206"/>
    </location>
</feature>
<feature type="signal peptide" evidence="2">
    <location>
        <begin position="1"/>
        <end position="18"/>
    </location>
</feature>
<protein>
    <recommendedName>
        <fullName evidence="3">Myb/SANT-like domain-containing protein</fullName>
    </recommendedName>
</protein>
<gene>
    <name evidence="4" type="ORF">C1H46_029556</name>
</gene>
<evidence type="ECO:0000313" key="4">
    <source>
        <dbReference type="EMBL" id="TQD84883.1"/>
    </source>
</evidence>
<accession>A0A540LEH7</accession>
<comment type="caution">
    <text evidence="4">The sequence shown here is derived from an EMBL/GenBank/DDBJ whole genome shotgun (WGS) entry which is preliminary data.</text>
</comment>
<dbReference type="PANTHER" id="PTHR46250">
    <property type="entry name" value="MYB/SANT-LIKE DNA-BINDING DOMAIN PROTEIN-RELATED"/>
    <property type="match status" value="1"/>
</dbReference>
<evidence type="ECO:0000313" key="5">
    <source>
        <dbReference type="Proteomes" id="UP000315295"/>
    </source>
</evidence>
<name>A0A540LEH7_MALBA</name>
<evidence type="ECO:0000256" key="2">
    <source>
        <dbReference type="SAM" id="SignalP"/>
    </source>
</evidence>
<evidence type="ECO:0000259" key="3">
    <source>
        <dbReference type="Pfam" id="PF12776"/>
    </source>
</evidence>
<proteinExistence type="predicted"/>
<dbReference type="InterPro" id="IPR024752">
    <property type="entry name" value="Myb/SANT-like_dom"/>
</dbReference>
<sequence length="385" mass="42898">MGAMNLQVLGLILSCCCCFDIVYFCTTAENVFSGEPLTGLLTLSRIESPLLLRRLSMVAESLPQLKKVVGAKIYDGIPPMYSLPLKGNEPFPASVCRGDNMKTLTMSSDYMATSRNWIDHEEDVLLTILEEMVADGVRCETGSFKAGTFVMVASKKREQIPGINIESKHIQNKLKRLKEKYSSAYDMMNTSGFGWDDDKKCVVVDNDEIIQDWVKKHPNASCKANKPFPLYPRLCTVFGRDRATSSMAELAADAIENMGLESEDCETSEMPPHSPTPSPSVATSSASQPVRKRKRSRNDGDANIVSVINEGWNKAITEMKKLGESFTFREAKARLPSELQAMGLPYDQVLRISMKLVKDTDLMGIWTTLDDSQKPNFIKVFMESL</sequence>
<dbReference type="EMBL" id="VIEB01000616">
    <property type="protein sequence ID" value="TQD84883.1"/>
    <property type="molecule type" value="Genomic_DNA"/>
</dbReference>
<reference evidence="4 5" key="1">
    <citation type="journal article" date="2019" name="G3 (Bethesda)">
        <title>Sequencing of a Wild Apple (Malus baccata) Genome Unravels the Differences Between Cultivated and Wild Apple Species Regarding Disease Resistance and Cold Tolerance.</title>
        <authorList>
            <person name="Chen X."/>
        </authorList>
    </citation>
    <scope>NUCLEOTIDE SEQUENCE [LARGE SCALE GENOMIC DNA]</scope>
    <source>
        <strain evidence="5">cv. Shandingzi</strain>
        <tissue evidence="4">Leaves</tissue>
    </source>
</reference>
<organism evidence="4 5">
    <name type="scientific">Malus baccata</name>
    <name type="common">Siberian crab apple</name>
    <name type="synonym">Pyrus baccata</name>
    <dbReference type="NCBI Taxonomy" id="106549"/>
    <lineage>
        <taxon>Eukaryota</taxon>
        <taxon>Viridiplantae</taxon>
        <taxon>Streptophyta</taxon>
        <taxon>Embryophyta</taxon>
        <taxon>Tracheophyta</taxon>
        <taxon>Spermatophyta</taxon>
        <taxon>Magnoliopsida</taxon>
        <taxon>eudicotyledons</taxon>
        <taxon>Gunneridae</taxon>
        <taxon>Pentapetalae</taxon>
        <taxon>rosids</taxon>
        <taxon>fabids</taxon>
        <taxon>Rosales</taxon>
        <taxon>Rosaceae</taxon>
        <taxon>Amygdaloideae</taxon>
        <taxon>Maleae</taxon>
        <taxon>Malus</taxon>
    </lineage>
</organism>
<feature type="compositionally biased region" description="Low complexity" evidence="1">
    <location>
        <begin position="279"/>
        <end position="289"/>
    </location>
</feature>
<keyword evidence="5" id="KW-1185">Reference proteome</keyword>
<feature type="region of interest" description="Disordered" evidence="1">
    <location>
        <begin position="262"/>
        <end position="300"/>
    </location>
</feature>
<dbReference type="Pfam" id="PF12776">
    <property type="entry name" value="Myb_DNA-bind_3"/>
    <property type="match status" value="1"/>
</dbReference>